<keyword evidence="5" id="KW-0808">Transferase</keyword>
<dbReference type="Pfam" id="PF00069">
    <property type="entry name" value="Pkinase"/>
    <property type="match status" value="1"/>
</dbReference>
<proteinExistence type="predicted"/>
<dbReference type="Gene3D" id="3.30.200.20">
    <property type="entry name" value="Phosphorylase Kinase, domain 1"/>
    <property type="match status" value="1"/>
</dbReference>
<dbReference type="InterPro" id="IPR008271">
    <property type="entry name" value="Ser/Thr_kinase_AS"/>
</dbReference>
<dbReference type="PROSITE" id="PS00107">
    <property type="entry name" value="PROTEIN_KINASE_ATP"/>
    <property type="match status" value="1"/>
</dbReference>
<dbReference type="InterPro" id="IPR017441">
    <property type="entry name" value="Protein_kinase_ATP_BS"/>
</dbReference>
<dbReference type="InterPro" id="IPR019734">
    <property type="entry name" value="TPR_rpt"/>
</dbReference>
<dbReference type="Pfam" id="PF13191">
    <property type="entry name" value="AAA_16"/>
    <property type="match status" value="1"/>
</dbReference>
<dbReference type="GO" id="GO:0004674">
    <property type="term" value="F:protein serine/threonine kinase activity"/>
    <property type="evidence" value="ECO:0007669"/>
    <property type="project" value="UniProtKB-EC"/>
</dbReference>
<dbReference type="Gene3D" id="1.25.40.10">
    <property type="entry name" value="Tetratricopeptide repeat domain"/>
    <property type="match status" value="2"/>
</dbReference>
<dbReference type="GO" id="GO:0005737">
    <property type="term" value="C:cytoplasm"/>
    <property type="evidence" value="ECO:0007669"/>
    <property type="project" value="TreeGrafter"/>
</dbReference>
<dbReference type="InterPro" id="IPR000719">
    <property type="entry name" value="Prot_kinase_dom"/>
</dbReference>
<keyword evidence="5" id="KW-0418">Kinase</keyword>
<dbReference type="Gene3D" id="3.40.50.300">
    <property type="entry name" value="P-loop containing nucleotide triphosphate hydrolases"/>
    <property type="match status" value="1"/>
</dbReference>
<dbReference type="PANTHER" id="PTHR16305">
    <property type="entry name" value="TESTICULAR SOLUBLE ADENYLYL CYCLASE"/>
    <property type="match status" value="1"/>
</dbReference>
<gene>
    <name evidence="5" type="ordered locus">sce1846</name>
</gene>
<dbReference type="EMBL" id="AM746676">
    <property type="protein sequence ID" value="CAN92004.1"/>
    <property type="molecule type" value="Genomic_DNA"/>
</dbReference>
<evidence type="ECO:0000256" key="3">
    <source>
        <dbReference type="PROSITE-ProRule" id="PRU10141"/>
    </source>
</evidence>
<dbReference type="Gene3D" id="1.10.510.10">
    <property type="entry name" value="Transferase(Phosphotransferase) domain 1"/>
    <property type="match status" value="1"/>
</dbReference>
<name>A9FNY0_SORC5</name>
<dbReference type="KEGG" id="scl:sce1846"/>
<dbReference type="eggNOG" id="COG3899">
    <property type="taxonomic scope" value="Bacteria"/>
</dbReference>
<sequence>MTRPGDVIDGRFEIERYVGAGGMGQVFFARDGQSGEPVAVKVLLGSDLADSARFEHEARALAALQVPGIVRYVAHGATGAGRPYLAMQWLAGETLAQRLERGPLAVSETVVLLARAAATLGAIHRLGVVHRDIKPSNLLLMDGAIERVTLLDFGIARISGLRGELTQPGAILGTPGYMAPEQARAEERIDARADVFALGCVAFECITGRPAFLANDPLSLLMKVVLEDPPPLRELCASVPAWLEELVAGMLAKEPDRRPADAEAVADWMRGAEAGALVSSAARSWPPPADQRMTTGERRLLCLVLADDAPASSGPEGERAGRHGALREIAEEHGGRLDRLQERWLLASFSGAAAPTDLAARAGHCALAMAKVIGDAPMAVVLGRSDVGASLHTGELIERAVRRLSSSRERGAAGEILIDEVVAPFLEPRFQLSEAAAGRVLRGVKRSDRPAAGLPGGSTEFVGRDRELSTLVAELRRCVEERAPAAVLVTGAPGMGKSRLRRELLRRARSAEAPPAIWVGLADPMSAGSAFALLSGALRSGFGIVEGEPLARRCEKVLARVSRHAGLDAPRVAAFLGEIVGAPFPDEDDVQLRAARRNPMLMADQLRAALEAYLRAECAVQPVVLVLEDLHWGDLPTVTLIEAALHRLGGQPLLVLALARPEVHDLFPRLWEGHLRQEIRLTPLARRASERLVRQALGSEASDALVARLVERAEGNAFFLEELIRAAMSDAEAALPETVLVMVQSRIEALHPSARQLLRAASIFGQAFRRRGVEALVGAAAVAVRLDDLEQRELLVRGGSEQRAEGAEYRFRHALVQEAAYQMLTEQDRRTGHALAGDWLERTGDADPMVLAGHFERGAEPLRAAAACLRAAQQSLRGHDLEAAIERAERGIACAPSKETVGALRLVQAEAHVWRGELALAEERGTEAARLVAPGSAPWYMALYHAAMAYQKQSALGPVMQLSATARDAAIGAEALGARTMCLSACAGTMVFHGEYAPADALLEAVERAFDGVHALDQDALAVYHQVRAFQSASAADPERSLRSFGDVLAAFEQVGDRRNACATRANLAHFHYEIGDFAGAEALLRAALAAAEEMELHELEATIQSNLGLVLARVGKLTEAHEVERAALEATRRMNIPRFIGSTLTYLAEIAILSGDFEEAERHARDAVEVLAVAPPLRAAAVALLARALLELGRPDEALERAREAQAALDSLGGVEEGEALIRLTYAEALAAAGHRDEAEKAIAAAAEALMARASKFQDPRWRDSFLERVPEHAQTRSLARQWLGRD</sequence>
<evidence type="ECO:0000313" key="5">
    <source>
        <dbReference type="EMBL" id="CAN92004.1"/>
    </source>
</evidence>
<dbReference type="HOGENOM" id="CLU_006367_0_0_7"/>
<dbReference type="GO" id="GO:0004016">
    <property type="term" value="F:adenylate cyclase activity"/>
    <property type="evidence" value="ECO:0007669"/>
    <property type="project" value="TreeGrafter"/>
</dbReference>
<dbReference type="BioCyc" id="SCEL448385:SCE_RS09475-MONOMER"/>
<keyword evidence="6" id="KW-1185">Reference proteome</keyword>
<dbReference type="InterPro" id="IPR011990">
    <property type="entry name" value="TPR-like_helical_dom_sf"/>
</dbReference>
<evidence type="ECO:0000256" key="1">
    <source>
        <dbReference type="ARBA" id="ARBA00022741"/>
    </source>
</evidence>
<keyword evidence="1 3" id="KW-0547">Nucleotide-binding</keyword>
<dbReference type="SUPFAM" id="SSF56112">
    <property type="entry name" value="Protein kinase-like (PK-like)"/>
    <property type="match status" value="1"/>
</dbReference>
<evidence type="ECO:0000256" key="2">
    <source>
        <dbReference type="ARBA" id="ARBA00022840"/>
    </source>
</evidence>
<dbReference type="PANTHER" id="PTHR16305:SF28">
    <property type="entry name" value="GUANYLATE CYCLASE DOMAIN-CONTAINING PROTEIN"/>
    <property type="match status" value="1"/>
</dbReference>
<dbReference type="SMART" id="SM00220">
    <property type="entry name" value="S_TKc"/>
    <property type="match status" value="1"/>
</dbReference>
<feature type="domain" description="Protein kinase" evidence="4">
    <location>
        <begin position="12"/>
        <end position="269"/>
    </location>
</feature>
<dbReference type="eggNOG" id="COG0515">
    <property type="taxonomic scope" value="Bacteria"/>
</dbReference>
<protein>
    <submittedName>
        <fullName evidence="5">Protein kinase</fullName>
        <ecNumber evidence="5">2.7.11.1</ecNumber>
    </submittedName>
</protein>
<organism evidence="5 6">
    <name type="scientific">Sorangium cellulosum (strain So ce56)</name>
    <name type="common">Polyangium cellulosum (strain So ce56)</name>
    <dbReference type="NCBI Taxonomy" id="448385"/>
    <lineage>
        <taxon>Bacteria</taxon>
        <taxon>Pseudomonadati</taxon>
        <taxon>Myxococcota</taxon>
        <taxon>Polyangia</taxon>
        <taxon>Polyangiales</taxon>
        <taxon>Polyangiaceae</taxon>
        <taxon>Sorangium</taxon>
    </lineage>
</organism>
<accession>A9FNY0</accession>
<feature type="binding site" evidence="3">
    <location>
        <position position="41"/>
    </location>
    <ligand>
        <name>ATP</name>
        <dbReference type="ChEBI" id="CHEBI:30616"/>
    </ligand>
</feature>
<dbReference type="SUPFAM" id="SSF48452">
    <property type="entry name" value="TPR-like"/>
    <property type="match status" value="1"/>
</dbReference>
<dbReference type="GO" id="GO:0005524">
    <property type="term" value="F:ATP binding"/>
    <property type="evidence" value="ECO:0007669"/>
    <property type="project" value="UniProtKB-UniRule"/>
</dbReference>
<dbReference type="Pfam" id="PF13424">
    <property type="entry name" value="TPR_12"/>
    <property type="match status" value="1"/>
</dbReference>
<keyword evidence="2 3" id="KW-0067">ATP-binding</keyword>
<dbReference type="InterPro" id="IPR027417">
    <property type="entry name" value="P-loop_NTPase"/>
</dbReference>
<dbReference type="CDD" id="cd14014">
    <property type="entry name" value="STKc_PknB_like"/>
    <property type="match status" value="1"/>
</dbReference>
<evidence type="ECO:0000313" key="6">
    <source>
        <dbReference type="Proteomes" id="UP000002139"/>
    </source>
</evidence>
<dbReference type="EC" id="2.7.11.1" evidence="5"/>
<dbReference type="PROSITE" id="PS00108">
    <property type="entry name" value="PROTEIN_KINASE_ST"/>
    <property type="match status" value="1"/>
</dbReference>
<reference evidence="5 6" key="1">
    <citation type="journal article" date="2007" name="Nat. Biotechnol.">
        <title>Complete genome sequence of the myxobacterium Sorangium cellulosum.</title>
        <authorList>
            <person name="Schneiker S."/>
            <person name="Perlova O."/>
            <person name="Kaiser O."/>
            <person name="Gerth K."/>
            <person name="Alici A."/>
            <person name="Altmeyer M.O."/>
            <person name="Bartels D."/>
            <person name="Bekel T."/>
            <person name="Beyer S."/>
            <person name="Bode E."/>
            <person name="Bode H.B."/>
            <person name="Bolten C.J."/>
            <person name="Choudhuri J.V."/>
            <person name="Doss S."/>
            <person name="Elnakady Y.A."/>
            <person name="Frank B."/>
            <person name="Gaigalat L."/>
            <person name="Goesmann A."/>
            <person name="Groeger C."/>
            <person name="Gross F."/>
            <person name="Jelsbak L."/>
            <person name="Jelsbak L."/>
            <person name="Kalinowski J."/>
            <person name="Kegler C."/>
            <person name="Knauber T."/>
            <person name="Konietzny S."/>
            <person name="Kopp M."/>
            <person name="Krause L."/>
            <person name="Krug D."/>
            <person name="Linke B."/>
            <person name="Mahmud T."/>
            <person name="Martinez-Arias R."/>
            <person name="McHardy A.C."/>
            <person name="Merai M."/>
            <person name="Meyer F."/>
            <person name="Mormann S."/>
            <person name="Munoz-Dorado J."/>
            <person name="Perez J."/>
            <person name="Pradella S."/>
            <person name="Rachid S."/>
            <person name="Raddatz G."/>
            <person name="Rosenau F."/>
            <person name="Rueckert C."/>
            <person name="Sasse F."/>
            <person name="Scharfe M."/>
            <person name="Schuster S.C."/>
            <person name="Suen G."/>
            <person name="Treuner-Lange A."/>
            <person name="Velicer G.J."/>
            <person name="Vorholter F.-J."/>
            <person name="Weissman K.J."/>
            <person name="Welch R.D."/>
            <person name="Wenzel S.C."/>
            <person name="Whitworth D.E."/>
            <person name="Wilhelm S."/>
            <person name="Wittmann C."/>
            <person name="Bloecker H."/>
            <person name="Puehler A."/>
            <person name="Mueller R."/>
        </authorList>
    </citation>
    <scope>NUCLEOTIDE SEQUENCE [LARGE SCALE GENOMIC DNA]</scope>
    <source>
        <strain evidence="6">So ce56</strain>
    </source>
</reference>
<dbReference type="Proteomes" id="UP000002139">
    <property type="component" value="Chromosome"/>
</dbReference>
<dbReference type="STRING" id="448385.sce1846"/>
<evidence type="ECO:0000259" key="4">
    <source>
        <dbReference type="PROSITE" id="PS50011"/>
    </source>
</evidence>
<dbReference type="SUPFAM" id="SSF52540">
    <property type="entry name" value="P-loop containing nucleoside triphosphate hydrolases"/>
    <property type="match status" value="1"/>
</dbReference>
<dbReference type="SMART" id="SM00028">
    <property type="entry name" value="TPR"/>
    <property type="match status" value="4"/>
</dbReference>
<dbReference type="InterPro" id="IPR041664">
    <property type="entry name" value="AAA_16"/>
</dbReference>
<dbReference type="InterPro" id="IPR011009">
    <property type="entry name" value="Kinase-like_dom_sf"/>
</dbReference>
<dbReference type="RefSeq" id="WP_012234481.1">
    <property type="nucleotide sequence ID" value="NC_010162.1"/>
</dbReference>
<dbReference type="PROSITE" id="PS50011">
    <property type="entry name" value="PROTEIN_KINASE_DOM"/>
    <property type="match status" value="1"/>
</dbReference>